<dbReference type="InterPro" id="IPR027417">
    <property type="entry name" value="P-loop_NTPase"/>
</dbReference>
<protein>
    <recommendedName>
        <fullName evidence="1">G domain-containing protein</fullName>
    </recommendedName>
</protein>
<name>A0A0C9Y8P4_9AGAM</name>
<dbReference type="SUPFAM" id="SSF52540">
    <property type="entry name" value="P-loop containing nucleoside triphosphate hydrolases"/>
    <property type="match status" value="1"/>
</dbReference>
<proteinExistence type="predicted"/>
<organism evidence="2 3">
    <name type="scientific">Pisolithus microcarpus 441</name>
    <dbReference type="NCBI Taxonomy" id="765257"/>
    <lineage>
        <taxon>Eukaryota</taxon>
        <taxon>Fungi</taxon>
        <taxon>Dikarya</taxon>
        <taxon>Basidiomycota</taxon>
        <taxon>Agaricomycotina</taxon>
        <taxon>Agaricomycetes</taxon>
        <taxon>Agaricomycetidae</taxon>
        <taxon>Boletales</taxon>
        <taxon>Sclerodermatineae</taxon>
        <taxon>Pisolithaceae</taxon>
        <taxon>Pisolithus</taxon>
    </lineage>
</organism>
<dbReference type="InterPro" id="IPR006073">
    <property type="entry name" value="GTP-bd"/>
</dbReference>
<dbReference type="Gene3D" id="3.40.50.300">
    <property type="entry name" value="P-loop containing nucleotide triphosphate hydrolases"/>
    <property type="match status" value="1"/>
</dbReference>
<accession>A0A0C9Y8P4</accession>
<feature type="domain" description="G" evidence="1">
    <location>
        <begin position="27"/>
        <end position="120"/>
    </location>
</feature>
<dbReference type="OrthoDB" id="8954335at2759"/>
<dbReference type="AlphaFoldDB" id="A0A0C9Y8P4"/>
<sequence length="127" mass="13541">MKCGLSANKVESLTGNVNLFLRIPNIVRFGESGPGKSSVNNLIAGRPVASVSLDTSACTLASTEYRLTAEKSHFRIFDTAGLNTAMTDPKDYLDAVKGAHSIIDKLKRSGGVDLLLFCHRSGTLNDA</sequence>
<dbReference type="GO" id="GO:0005525">
    <property type="term" value="F:GTP binding"/>
    <property type="evidence" value="ECO:0007669"/>
    <property type="project" value="InterPro"/>
</dbReference>
<dbReference type="STRING" id="765257.A0A0C9Y8P4"/>
<reference evidence="2 3" key="1">
    <citation type="submission" date="2014-04" db="EMBL/GenBank/DDBJ databases">
        <authorList>
            <consortium name="DOE Joint Genome Institute"/>
            <person name="Kuo A."/>
            <person name="Kohler A."/>
            <person name="Costa M.D."/>
            <person name="Nagy L.G."/>
            <person name="Floudas D."/>
            <person name="Copeland A."/>
            <person name="Barry K.W."/>
            <person name="Cichocki N."/>
            <person name="Veneault-Fourrey C."/>
            <person name="LaButti K."/>
            <person name="Lindquist E.A."/>
            <person name="Lipzen A."/>
            <person name="Lundell T."/>
            <person name="Morin E."/>
            <person name="Murat C."/>
            <person name="Sun H."/>
            <person name="Tunlid A."/>
            <person name="Henrissat B."/>
            <person name="Grigoriev I.V."/>
            <person name="Hibbett D.S."/>
            <person name="Martin F."/>
            <person name="Nordberg H.P."/>
            <person name="Cantor M.N."/>
            <person name="Hua S.X."/>
        </authorList>
    </citation>
    <scope>NUCLEOTIDE SEQUENCE [LARGE SCALE GENOMIC DNA]</scope>
    <source>
        <strain evidence="2 3">441</strain>
    </source>
</reference>
<evidence type="ECO:0000313" key="2">
    <source>
        <dbReference type="EMBL" id="KIK10404.1"/>
    </source>
</evidence>
<dbReference type="HOGENOM" id="CLU_161517_0_0_1"/>
<evidence type="ECO:0000313" key="3">
    <source>
        <dbReference type="Proteomes" id="UP000054018"/>
    </source>
</evidence>
<gene>
    <name evidence="2" type="ORF">PISMIDRAFT_124429</name>
</gene>
<reference evidence="3" key="2">
    <citation type="submission" date="2015-01" db="EMBL/GenBank/DDBJ databases">
        <title>Evolutionary Origins and Diversification of the Mycorrhizal Mutualists.</title>
        <authorList>
            <consortium name="DOE Joint Genome Institute"/>
            <consortium name="Mycorrhizal Genomics Consortium"/>
            <person name="Kohler A."/>
            <person name="Kuo A."/>
            <person name="Nagy L.G."/>
            <person name="Floudas D."/>
            <person name="Copeland A."/>
            <person name="Barry K.W."/>
            <person name="Cichocki N."/>
            <person name="Veneault-Fourrey C."/>
            <person name="LaButti K."/>
            <person name="Lindquist E.A."/>
            <person name="Lipzen A."/>
            <person name="Lundell T."/>
            <person name="Morin E."/>
            <person name="Murat C."/>
            <person name="Riley R."/>
            <person name="Ohm R."/>
            <person name="Sun H."/>
            <person name="Tunlid A."/>
            <person name="Henrissat B."/>
            <person name="Grigoriev I.V."/>
            <person name="Hibbett D.S."/>
            <person name="Martin F."/>
        </authorList>
    </citation>
    <scope>NUCLEOTIDE SEQUENCE [LARGE SCALE GENOMIC DNA]</scope>
    <source>
        <strain evidence="3">441</strain>
    </source>
</reference>
<dbReference type="Proteomes" id="UP000054018">
    <property type="component" value="Unassembled WGS sequence"/>
</dbReference>
<dbReference type="EMBL" id="KN834729">
    <property type="protein sequence ID" value="KIK10404.1"/>
    <property type="molecule type" value="Genomic_DNA"/>
</dbReference>
<dbReference type="Pfam" id="PF01926">
    <property type="entry name" value="MMR_HSR1"/>
    <property type="match status" value="1"/>
</dbReference>
<evidence type="ECO:0000259" key="1">
    <source>
        <dbReference type="Pfam" id="PF01926"/>
    </source>
</evidence>
<keyword evidence="3" id="KW-1185">Reference proteome</keyword>